<keyword evidence="2" id="KW-1185">Reference proteome</keyword>
<proteinExistence type="predicted"/>
<dbReference type="RefSeq" id="WP_323194912.1">
    <property type="nucleotide sequence ID" value="NZ_JAYGHG010000004.1"/>
</dbReference>
<dbReference type="Proteomes" id="UP001302120">
    <property type="component" value="Unassembled WGS sequence"/>
</dbReference>
<evidence type="ECO:0000313" key="1">
    <source>
        <dbReference type="EMBL" id="MEA5580567.1"/>
    </source>
</evidence>
<protein>
    <recommendedName>
        <fullName evidence="3">EF-hand domain-containing protein</fullName>
    </recommendedName>
</protein>
<comment type="caution">
    <text evidence="1">The sequence shown here is derived from an EMBL/GenBank/DDBJ whole genome shotgun (WGS) entry which is preliminary data.</text>
</comment>
<dbReference type="EMBL" id="JAYGHG010000004">
    <property type="protein sequence ID" value="MEA5580567.1"/>
    <property type="molecule type" value="Genomic_DNA"/>
</dbReference>
<evidence type="ECO:0000313" key="2">
    <source>
        <dbReference type="Proteomes" id="UP001302120"/>
    </source>
</evidence>
<gene>
    <name evidence="1" type="ORF">VB620_04325</name>
</gene>
<sequence>MEATTKKQALLKAISERLEQAYEGTLEEVLELLDISEREDEEDIRDAVAELEDAKVNGTVTWEQYKQELKL</sequence>
<name>A0ABU5UAM7_9CYAN</name>
<organism evidence="1 2">
    <name type="scientific">Nodularia harveyana UHCC-0300</name>
    <dbReference type="NCBI Taxonomy" id="2974287"/>
    <lineage>
        <taxon>Bacteria</taxon>
        <taxon>Bacillati</taxon>
        <taxon>Cyanobacteriota</taxon>
        <taxon>Cyanophyceae</taxon>
        <taxon>Nostocales</taxon>
        <taxon>Nodulariaceae</taxon>
        <taxon>Nodularia</taxon>
    </lineage>
</organism>
<evidence type="ECO:0008006" key="3">
    <source>
        <dbReference type="Google" id="ProtNLM"/>
    </source>
</evidence>
<accession>A0ABU5UAM7</accession>
<reference evidence="1 2" key="1">
    <citation type="submission" date="2023-12" db="EMBL/GenBank/DDBJ databases">
        <title>Baltic Sea Cyanobacteria.</title>
        <authorList>
            <person name="Delbaje E."/>
            <person name="Fewer D.P."/>
            <person name="Shishido T.K."/>
        </authorList>
    </citation>
    <scope>NUCLEOTIDE SEQUENCE [LARGE SCALE GENOMIC DNA]</scope>
    <source>
        <strain evidence="1 2">UHCC-0300</strain>
    </source>
</reference>